<feature type="compositionally biased region" description="Polar residues" evidence="2">
    <location>
        <begin position="354"/>
        <end position="368"/>
    </location>
</feature>
<feature type="coiled-coil region" evidence="1">
    <location>
        <begin position="1253"/>
        <end position="1334"/>
    </location>
</feature>
<name>A0A8H5M7J9_9AGAR</name>
<evidence type="ECO:0000313" key="3">
    <source>
        <dbReference type="EMBL" id="KAF5384185.1"/>
    </source>
</evidence>
<feature type="compositionally biased region" description="Low complexity" evidence="2">
    <location>
        <begin position="927"/>
        <end position="945"/>
    </location>
</feature>
<feature type="region of interest" description="Disordered" evidence="2">
    <location>
        <begin position="527"/>
        <end position="570"/>
    </location>
</feature>
<feature type="region of interest" description="Disordered" evidence="2">
    <location>
        <begin position="298"/>
        <end position="438"/>
    </location>
</feature>
<feature type="compositionally biased region" description="Low complexity" evidence="2">
    <location>
        <begin position="1373"/>
        <end position="1395"/>
    </location>
</feature>
<sequence length="1543" mass="165626">MPVLSSFISYRPKRRTKAPIKVSPPFPVQNYNPASSPHPYASPRIIDIHDGRVPAPSPIPKPKPLYDVTSTQRVKLDVEINPEPLTDWFPTQFLDSDPFTLSLEGETPGASGSGMHYGAEHDASDAERSNGIFSAQKDKEERTHVEDGGDDEEGIRVLSRLEAMDASSFIGQSGMVRYLEPQPTWKKPAPRPIKIPNAALHGPQVQVVRTPEFSRPTSQLSSPESSAVSGTTLARALLANPYVLSAESRASRYRSGGSELTRTDSATLPRGEFSFIHSPNRRDGASLDLALSPGAVLIGPVPPVPENAEKVYVPPRTTRQSTDARERLKTPPSSGREGEGVPSKQKRAEEGSFASRQTPRIIEATSSLPPTPQLAYTLPDTVEGRPSKHKRDPSPPPPPPASEPETSRRDSKRPDSGAESDGISEAIVSPSLSDAPSSAKDLDILSYYSFAETPPPNVGIFRLPFSPIPEEQSSSLSPPIPYVPDNRDSKSSLPPGRFFLGTTPSASINGARLDWDVRISGRRDTNSKQLLPIGDHPGNQTQTSSSASANHRSSFSPSSTSSSNNLPDIDVNTLSPPSVFNNLRSGITPSPIKVVRDPRDLTAYNITVTPRSSGENDSPPITGNSDIIQQTFPETPNAFSPGFTPNGIALSPGMHGSGVMSDYMSMVPQTPMSAFLPAAGSIQPSLAQQVLLTRAATSVHVSRHSRQMSRERLVRQQVHPHPRPSSVVTHGTTAAEQPVLADQVAPPSDSDAPESALNASKASVEDEIRQGSKPPVVNESWSQVVEKPLPMEPAPTPSPQSASPSPPEPLAPALGTVSLPQVTPTSSMQTTLPNTPTTLAELTTTPCSSSHEAQEAILAYDEVAPGQISGERSRAPSRAASNRSNAPIDSPTSTTNLSLESPASRIPSPAALNPPPASTLEHSLGRSNDGPSTSSTSSLGTLNTPASSHRSDASPMQRHEPIQTPTPVITPVANTSTTLRVPPSPSARRPDMITPPPPHAQVPSAQLSASSLYSTSYDVGMSPPPYYAVINFDRSAGDSFTPSTGGSSDPNYRFGTPNQPHSPAPNAGEFVVGSSNGVLPKGQGQPTGNLRRPRTRPPLPAGPRRPSQQHGPLSFSNIIGMRERGGSVSSVNSQNHVPSNRRGPAAPLPSPRFHTPPPRWRGYTMDAAKWTFTSTQLQAIVSRAIRQSSEASSIRLLRLETLDNEIPEEIERLKTARTDTKMRYKILARRRANMLEALANSVDGLDQDGPALAIRLVEELKELSGAMDKLTEELHSVDGQLAQLAQLCQAHSTSALAMALRKLNASFLKQFAEAQALRQQVETLEAERDEAWKQAEDVAHDYEDLRSGKIESPEAEKRFIRVASVRKSSVRASKAGLRTTSIRSNQRSSTSSSNRGFGANAPLSSRNTYADDLPPVPPVPRRRPVDIKTNLPFRSSTITGLSTEGPTPTSETRAMVRAQEELYEMLGIQPNDRSRRPRSVIGLPGESELSQQAASPSYSHYDVPPNTGRRASLPGSAAPPSDPYNTFTADVSIILTSDRAGWI</sequence>
<feature type="compositionally biased region" description="Polar residues" evidence="2">
    <location>
        <begin position="1127"/>
        <end position="1138"/>
    </location>
</feature>
<feature type="compositionally biased region" description="Basic and acidic residues" evidence="2">
    <location>
        <begin position="949"/>
        <end position="961"/>
    </location>
</feature>
<evidence type="ECO:0000256" key="2">
    <source>
        <dbReference type="SAM" id="MobiDB-lite"/>
    </source>
</evidence>
<feature type="region of interest" description="Disordered" evidence="2">
    <location>
        <begin position="105"/>
        <end position="126"/>
    </location>
</feature>
<feature type="compositionally biased region" description="Polar residues" evidence="2">
    <location>
        <begin position="818"/>
        <end position="829"/>
    </location>
</feature>
<feature type="compositionally biased region" description="Polar residues" evidence="2">
    <location>
        <begin position="1039"/>
        <end position="1061"/>
    </location>
</feature>
<feature type="compositionally biased region" description="Pro residues" evidence="2">
    <location>
        <begin position="1146"/>
        <end position="1158"/>
    </location>
</feature>
<feature type="compositionally biased region" description="Basic and acidic residues" evidence="2">
    <location>
        <begin position="405"/>
        <end position="416"/>
    </location>
</feature>
<reference evidence="3 4" key="1">
    <citation type="journal article" date="2020" name="ISME J.">
        <title>Uncovering the hidden diversity of litter-decomposition mechanisms in mushroom-forming fungi.</title>
        <authorList>
            <person name="Floudas D."/>
            <person name="Bentzer J."/>
            <person name="Ahren D."/>
            <person name="Johansson T."/>
            <person name="Persson P."/>
            <person name="Tunlid A."/>
        </authorList>
    </citation>
    <scope>NUCLEOTIDE SEQUENCE [LARGE SCALE GENOMIC DNA]</scope>
    <source>
        <strain evidence="3 4">CBS 661.87</strain>
    </source>
</reference>
<feature type="region of interest" description="Disordered" evidence="2">
    <location>
        <begin position="469"/>
        <end position="497"/>
    </location>
</feature>
<comment type="caution">
    <text evidence="3">The sequence shown here is derived from an EMBL/GenBank/DDBJ whole genome shotgun (WGS) entry which is preliminary data.</text>
</comment>
<evidence type="ECO:0000313" key="4">
    <source>
        <dbReference type="Proteomes" id="UP000565441"/>
    </source>
</evidence>
<dbReference type="OrthoDB" id="3271284at2759"/>
<protein>
    <submittedName>
        <fullName evidence="3">Uncharacterized protein</fullName>
    </submittedName>
</protein>
<feature type="compositionally biased region" description="Low complexity" evidence="2">
    <location>
        <begin position="544"/>
        <end position="563"/>
    </location>
</feature>
<feature type="region of interest" description="Disordered" evidence="2">
    <location>
        <begin position="14"/>
        <end position="38"/>
    </location>
</feature>
<feature type="region of interest" description="Disordered" evidence="2">
    <location>
        <begin position="699"/>
        <end position="731"/>
    </location>
</feature>
<proteinExistence type="predicted"/>
<feature type="compositionally biased region" description="Low complexity" evidence="2">
    <location>
        <begin position="876"/>
        <end position="887"/>
    </location>
</feature>
<accession>A0A8H5M7J9</accession>
<feature type="compositionally biased region" description="Low complexity" evidence="2">
    <location>
        <begin position="830"/>
        <end position="846"/>
    </location>
</feature>
<feature type="compositionally biased region" description="Polar residues" evidence="2">
    <location>
        <begin position="1108"/>
        <end position="1117"/>
    </location>
</feature>
<evidence type="ECO:0000256" key="1">
    <source>
        <dbReference type="SAM" id="Coils"/>
    </source>
</evidence>
<gene>
    <name evidence="3" type="ORF">D9615_003240</name>
</gene>
<feature type="region of interest" description="Disordered" evidence="2">
    <location>
        <begin position="743"/>
        <end position="1007"/>
    </location>
</feature>
<feature type="region of interest" description="Disordered" evidence="2">
    <location>
        <begin position="1373"/>
        <end position="1426"/>
    </location>
</feature>
<feature type="region of interest" description="Disordered" evidence="2">
    <location>
        <begin position="1039"/>
        <end position="1158"/>
    </location>
</feature>
<feature type="compositionally biased region" description="Polar residues" evidence="2">
    <location>
        <begin position="1488"/>
        <end position="1498"/>
    </location>
</feature>
<dbReference type="Proteomes" id="UP000565441">
    <property type="component" value="Unassembled WGS sequence"/>
</dbReference>
<keyword evidence="1" id="KW-0175">Coiled coil</keyword>
<organism evidence="3 4">
    <name type="scientific">Tricholomella constricta</name>
    <dbReference type="NCBI Taxonomy" id="117010"/>
    <lineage>
        <taxon>Eukaryota</taxon>
        <taxon>Fungi</taxon>
        <taxon>Dikarya</taxon>
        <taxon>Basidiomycota</taxon>
        <taxon>Agaricomycotina</taxon>
        <taxon>Agaricomycetes</taxon>
        <taxon>Agaricomycetidae</taxon>
        <taxon>Agaricales</taxon>
        <taxon>Tricholomatineae</taxon>
        <taxon>Lyophyllaceae</taxon>
        <taxon>Tricholomella</taxon>
    </lineage>
</organism>
<feature type="compositionally biased region" description="Low complexity" evidence="2">
    <location>
        <begin position="962"/>
        <end position="972"/>
    </location>
</feature>
<feature type="region of interest" description="Disordered" evidence="2">
    <location>
        <begin position="1469"/>
        <end position="1526"/>
    </location>
</feature>
<keyword evidence="4" id="KW-1185">Reference proteome</keyword>
<feature type="compositionally biased region" description="Pro residues" evidence="2">
    <location>
        <begin position="790"/>
        <end position="810"/>
    </location>
</feature>
<dbReference type="EMBL" id="JAACJP010000005">
    <property type="protein sequence ID" value="KAF5384185.1"/>
    <property type="molecule type" value="Genomic_DNA"/>
</dbReference>
<feature type="compositionally biased region" description="Polar residues" evidence="2">
    <location>
        <begin position="890"/>
        <end position="901"/>
    </location>
</feature>